<protein>
    <submittedName>
        <fullName evidence="1">Uncharacterized protein</fullName>
    </submittedName>
</protein>
<evidence type="ECO:0000313" key="1">
    <source>
        <dbReference type="EMBL" id="JAH48585.1"/>
    </source>
</evidence>
<reference evidence="1" key="2">
    <citation type="journal article" date="2015" name="Fish Shellfish Immunol.">
        <title>Early steps in the European eel (Anguilla anguilla)-Vibrio vulnificus interaction in the gills: Role of the RtxA13 toxin.</title>
        <authorList>
            <person name="Callol A."/>
            <person name="Pajuelo D."/>
            <person name="Ebbesson L."/>
            <person name="Teles M."/>
            <person name="MacKenzie S."/>
            <person name="Amaro C."/>
        </authorList>
    </citation>
    <scope>NUCLEOTIDE SEQUENCE</scope>
</reference>
<sequence length="54" mass="5964">MKSNEICFKANAALGLTIQTKFCQFAGNGHLKVEYSIAWLESFQMAQTNGPVIL</sequence>
<reference evidence="1" key="1">
    <citation type="submission" date="2014-11" db="EMBL/GenBank/DDBJ databases">
        <authorList>
            <person name="Amaro Gonzalez C."/>
        </authorList>
    </citation>
    <scope>NUCLEOTIDE SEQUENCE</scope>
</reference>
<dbReference type="EMBL" id="GBXM01059992">
    <property type="protein sequence ID" value="JAH48585.1"/>
    <property type="molecule type" value="Transcribed_RNA"/>
</dbReference>
<name>A0A0E9T6L2_ANGAN</name>
<accession>A0A0E9T6L2</accession>
<proteinExistence type="predicted"/>
<dbReference type="AlphaFoldDB" id="A0A0E9T6L2"/>
<organism evidence="1">
    <name type="scientific">Anguilla anguilla</name>
    <name type="common">European freshwater eel</name>
    <name type="synonym">Muraena anguilla</name>
    <dbReference type="NCBI Taxonomy" id="7936"/>
    <lineage>
        <taxon>Eukaryota</taxon>
        <taxon>Metazoa</taxon>
        <taxon>Chordata</taxon>
        <taxon>Craniata</taxon>
        <taxon>Vertebrata</taxon>
        <taxon>Euteleostomi</taxon>
        <taxon>Actinopterygii</taxon>
        <taxon>Neopterygii</taxon>
        <taxon>Teleostei</taxon>
        <taxon>Anguilliformes</taxon>
        <taxon>Anguillidae</taxon>
        <taxon>Anguilla</taxon>
    </lineage>
</organism>